<dbReference type="InterPro" id="IPR036047">
    <property type="entry name" value="F-box-like_dom_sf"/>
</dbReference>
<dbReference type="CDD" id="cd22157">
    <property type="entry name" value="F-box_AtFBW1-like"/>
    <property type="match status" value="1"/>
</dbReference>
<dbReference type="Gene3D" id="1.20.1280.50">
    <property type="match status" value="1"/>
</dbReference>
<evidence type="ECO:0000313" key="3">
    <source>
        <dbReference type="EMBL" id="VYS69239.1"/>
    </source>
</evidence>
<dbReference type="ExpressionAtlas" id="A0A654G7X4">
    <property type="expression patterns" value="baseline and differential"/>
</dbReference>
<sequence>MKGGGAESYSKKKKFGFVAKFEYNSETFENAELVFSLSTPCKDKRANDTVTTFRYNTRSSSRHGISNTLRVVESTTSASSPRVRRRRKKVSDDRRSTNSDLLPMDLIKEILKRLPAKTLARFLCVSKLWSSIIRSRDLMKLFLTESSARPGRLFFTFRRKDDCFLFSSEESSVATYLFTIPASGYTNNCSFVHGLMCYGTTAYASQLVVYNSSTRRSITLPEIDARSFVVKHLLGYDPIDGVYKVLCMTVPRLVLQKKKKLRNKLFLLQDKPLPVIQVLTLGNGNSWKMIEDPYSHYPIYSQICINGVLYYQARAEPDLEQLSFMSFDVRSETFDLIKAPGNDYRPDDCVSTMTSYQGKLAIVSHEISVDGSSMVLWVLEKHEWLKKNFVLPNSWTSSPFLTDHCFVNVTDAGELILAPISLPDSPYYVIYYDPQRQSTRKVVIQGITKHKRKLLRCKKRHPCILYYVFSSQVESLMFM</sequence>
<dbReference type="AlphaFoldDB" id="A0A654G7X4"/>
<evidence type="ECO:0000313" key="4">
    <source>
        <dbReference type="Proteomes" id="UP000426265"/>
    </source>
</evidence>
<evidence type="ECO:0000259" key="2">
    <source>
        <dbReference type="PROSITE" id="PS50181"/>
    </source>
</evidence>
<dbReference type="Proteomes" id="UP000426265">
    <property type="component" value="Unassembled WGS sequence"/>
</dbReference>
<dbReference type="SUPFAM" id="SSF81383">
    <property type="entry name" value="F-box domain"/>
    <property type="match status" value="1"/>
</dbReference>
<dbReference type="Pfam" id="PF00646">
    <property type="entry name" value="F-box"/>
    <property type="match status" value="1"/>
</dbReference>
<organism evidence="3 4">
    <name type="scientific">Arabidopsis thaliana</name>
    <name type="common">Mouse-ear cress</name>
    <dbReference type="NCBI Taxonomy" id="3702"/>
    <lineage>
        <taxon>Eukaryota</taxon>
        <taxon>Viridiplantae</taxon>
        <taxon>Streptophyta</taxon>
        <taxon>Embryophyta</taxon>
        <taxon>Tracheophyta</taxon>
        <taxon>Spermatophyta</taxon>
        <taxon>Magnoliopsida</taxon>
        <taxon>eudicotyledons</taxon>
        <taxon>Gunneridae</taxon>
        <taxon>Pentapetalae</taxon>
        <taxon>rosids</taxon>
        <taxon>malvids</taxon>
        <taxon>Brassicales</taxon>
        <taxon>Brassicaceae</taxon>
        <taxon>Camelineae</taxon>
        <taxon>Arabidopsis</taxon>
    </lineage>
</organism>
<evidence type="ECO:0000256" key="1">
    <source>
        <dbReference type="SAM" id="MobiDB-lite"/>
    </source>
</evidence>
<dbReference type="SMART" id="SM00256">
    <property type="entry name" value="FBOX"/>
    <property type="match status" value="1"/>
</dbReference>
<accession>A0A654G7X4</accession>
<name>A0A654G7X4_ARATH</name>
<feature type="region of interest" description="Disordered" evidence="1">
    <location>
        <begin position="73"/>
        <end position="97"/>
    </location>
</feature>
<reference evidence="3 4" key="1">
    <citation type="submission" date="2019-11" db="EMBL/GenBank/DDBJ databases">
        <authorList>
            <person name="Jiao W.-B."/>
            <person name="Schneeberger K."/>
        </authorList>
    </citation>
    <scope>NUCLEOTIDE SEQUENCE [LARGE SCALE GENOMIC DNA]</scope>
    <source>
        <strain evidence="4">cv. An-1</strain>
    </source>
</reference>
<proteinExistence type="predicted"/>
<dbReference type="PROSITE" id="PS50181">
    <property type="entry name" value="FBOX"/>
    <property type="match status" value="1"/>
</dbReference>
<protein>
    <recommendedName>
        <fullName evidence="2">F-box domain-containing protein</fullName>
    </recommendedName>
</protein>
<dbReference type="InterPro" id="IPR013187">
    <property type="entry name" value="F-box-assoc_dom_typ3"/>
</dbReference>
<gene>
    <name evidence="3" type="ORF">AN1_LOCUS24625</name>
</gene>
<dbReference type="PANTHER" id="PTHR31111">
    <property type="entry name" value="BNAA05G37150D PROTEIN-RELATED"/>
    <property type="match status" value="1"/>
</dbReference>
<dbReference type="PANTHER" id="PTHR31111:SF106">
    <property type="entry name" value="F-BOX ASSOCIATED UBIQUITINATION EFFECTOR FAMILY PROTEIN"/>
    <property type="match status" value="1"/>
</dbReference>
<dbReference type="Pfam" id="PF08268">
    <property type="entry name" value="FBA_3"/>
    <property type="match status" value="1"/>
</dbReference>
<feature type="domain" description="F-box" evidence="2">
    <location>
        <begin position="96"/>
        <end position="142"/>
    </location>
</feature>
<dbReference type="InterPro" id="IPR001810">
    <property type="entry name" value="F-box_dom"/>
</dbReference>
<dbReference type="InterPro" id="IPR017451">
    <property type="entry name" value="F-box-assoc_interact_dom"/>
</dbReference>
<dbReference type="EMBL" id="CACRSJ010000110">
    <property type="protein sequence ID" value="VYS69239.1"/>
    <property type="molecule type" value="Genomic_DNA"/>
</dbReference>
<dbReference type="NCBIfam" id="TIGR01640">
    <property type="entry name" value="F_box_assoc_1"/>
    <property type="match status" value="1"/>
</dbReference>